<dbReference type="EMBL" id="JANQDX010000011">
    <property type="protein sequence ID" value="KAL0916359.1"/>
    <property type="molecule type" value="Genomic_DNA"/>
</dbReference>
<gene>
    <name evidence="4" type="ORF">M5K25_013863</name>
</gene>
<feature type="domain" description="Protein arginine N-methyltransferase" evidence="3">
    <location>
        <begin position="101"/>
        <end position="162"/>
    </location>
</feature>
<accession>A0ABD0UUS6</accession>
<organism evidence="4 5">
    <name type="scientific">Dendrobium thyrsiflorum</name>
    <name type="common">Pinecone-like raceme dendrobium</name>
    <name type="synonym">Orchid</name>
    <dbReference type="NCBI Taxonomy" id="117978"/>
    <lineage>
        <taxon>Eukaryota</taxon>
        <taxon>Viridiplantae</taxon>
        <taxon>Streptophyta</taxon>
        <taxon>Embryophyta</taxon>
        <taxon>Tracheophyta</taxon>
        <taxon>Spermatophyta</taxon>
        <taxon>Magnoliopsida</taxon>
        <taxon>Liliopsida</taxon>
        <taxon>Asparagales</taxon>
        <taxon>Orchidaceae</taxon>
        <taxon>Epidendroideae</taxon>
        <taxon>Malaxideae</taxon>
        <taxon>Dendrobiinae</taxon>
        <taxon>Dendrobium</taxon>
    </lineage>
</organism>
<evidence type="ECO:0000259" key="3">
    <source>
        <dbReference type="Pfam" id="PF22528"/>
    </source>
</evidence>
<keyword evidence="2" id="KW-0472">Membrane</keyword>
<comment type="caution">
    <text evidence="4">The sequence shown here is derived from an EMBL/GenBank/DDBJ whole genome shotgun (WGS) entry which is preliminary data.</text>
</comment>
<keyword evidence="2" id="KW-0812">Transmembrane</keyword>
<dbReference type="AlphaFoldDB" id="A0ABD0UUS6"/>
<dbReference type="Proteomes" id="UP001552299">
    <property type="component" value="Unassembled WGS sequence"/>
</dbReference>
<evidence type="ECO:0000313" key="5">
    <source>
        <dbReference type="Proteomes" id="UP001552299"/>
    </source>
</evidence>
<dbReference type="Pfam" id="PF22528">
    <property type="entry name" value="PRMT_C"/>
    <property type="match status" value="1"/>
</dbReference>
<reference evidence="4 5" key="1">
    <citation type="journal article" date="2024" name="Plant Biotechnol. J.">
        <title>Dendrobium thyrsiflorum genome and its molecular insights into genes involved in important horticultural traits.</title>
        <authorList>
            <person name="Chen B."/>
            <person name="Wang J.Y."/>
            <person name="Zheng P.J."/>
            <person name="Li K.L."/>
            <person name="Liang Y.M."/>
            <person name="Chen X.F."/>
            <person name="Zhang C."/>
            <person name="Zhao X."/>
            <person name="He X."/>
            <person name="Zhang G.Q."/>
            <person name="Liu Z.J."/>
            <person name="Xu Q."/>
        </authorList>
    </citation>
    <scope>NUCLEOTIDE SEQUENCE [LARGE SCALE GENOMIC DNA]</scope>
    <source>
        <strain evidence="4">GZMU011</strain>
    </source>
</reference>
<protein>
    <recommendedName>
        <fullName evidence="3">Protein arginine N-methyltransferase domain-containing protein</fullName>
    </recommendedName>
</protein>
<keyword evidence="1" id="KW-0949">S-adenosyl-L-methionine</keyword>
<keyword evidence="2" id="KW-1133">Transmembrane helix</keyword>
<keyword evidence="5" id="KW-1185">Reference proteome</keyword>
<dbReference type="Gene3D" id="2.70.160.11">
    <property type="entry name" value="Hnrnp arginine n-methyltransferase1"/>
    <property type="match status" value="1"/>
</dbReference>
<name>A0ABD0UUS6_DENTH</name>
<proteinExistence type="predicted"/>
<evidence type="ECO:0000313" key="4">
    <source>
        <dbReference type="EMBL" id="KAL0916359.1"/>
    </source>
</evidence>
<evidence type="ECO:0000256" key="1">
    <source>
        <dbReference type="ARBA" id="ARBA00022691"/>
    </source>
</evidence>
<sequence>MSFWVFHSSNLLEVNLISPSDPRTIGQSDCTFCSPEQVFTSDANLSGLILGRLCDKLVATWKWVAQNWVKLDRKEGKERCQRRDVFGAKPIPLRKDLRFGMPVVDSFDPRLLVSPATFHTLDFTRIKEEELYEIDIPLHFIASVDARVHGLACWFDVLFNGRGVVLVVAQGAVSSFMFLFFCLRPI</sequence>
<evidence type="ECO:0000256" key="2">
    <source>
        <dbReference type="SAM" id="Phobius"/>
    </source>
</evidence>
<feature type="transmembrane region" description="Helical" evidence="2">
    <location>
        <begin position="163"/>
        <end position="183"/>
    </location>
</feature>
<dbReference type="InterPro" id="IPR055135">
    <property type="entry name" value="PRMT_dom"/>
</dbReference>